<evidence type="ECO:0000313" key="2">
    <source>
        <dbReference type="Proteomes" id="UP001157974"/>
    </source>
</evidence>
<dbReference type="EMBL" id="JAMWBK010000009">
    <property type="protein sequence ID" value="KAJ8902570.1"/>
    <property type="molecule type" value="Genomic_DNA"/>
</dbReference>
<evidence type="ECO:0008006" key="3">
    <source>
        <dbReference type="Google" id="ProtNLM"/>
    </source>
</evidence>
<organism evidence="1 2">
    <name type="scientific">Rhodosorus marinus</name>
    <dbReference type="NCBI Taxonomy" id="101924"/>
    <lineage>
        <taxon>Eukaryota</taxon>
        <taxon>Rhodophyta</taxon>
        <taxon>Stylonematophyceae</taxon>
        <taxon>Stylonematales</taxon>
        <taxon>Stylonemataceae</taxon>
        <taxon>Rhodosorus</taxon>
    </lineage>
</organism>
<dbReference type="AlphaFoldDB" id="A0AAV8UJ55"/>
<accession>A0AAV8UJ55</accession>
<sequence length="104" mass="11725">MVLFSEFARVAWKVGRVLVQGEGKLFRDDNMDAKRTEELQHPQDLKTKVDSVLEKLEVSLKDLSYGVNVKVESLAKELQVLERAVDDLAREPNATEPAEVEGTK</sequence>
<reference evidence="1 2" key="1">
    <citation type="journal article" date="2023" name="Nat. Commun.">
        <title>Origin of minicircular mitochondrial genomes in red algae.</title>
        <authorList>
            <person name="Lee Y."/>
            <person name="Cho C.H."/>
            <person name="Lee Y.M."/>
            <person name="Park S.I."/>
            <person name="Yang J.H."/>
            <person name="West J.A."/>
            <person name="Bhattacharya D."/>
            <person name="Yoon H.S."/>
        </authorList>
    </citation>
    <scope>NUCLEOTIDE SEQUENCE [LARGE SCALE GENOMIC DNA]</scope>
    <source>
        <strain evidence="1 2">CCMP1338</strain>
        <tissue evidence="1">Whole cell</tissue>
    </source>
</reference>
<name>A0AAV8UJ55_9RHOD</name>
<protein>
    <recommendedName>
        <fullName evidence="3">Tubulin-specific chaperone A</fullName>
    </recommendedName>
</protein>
<gene>
    <name evidence="1" type="ORF">NDN08_006971</name>
</gene>
<dbReference type="Proteomes" id="UP001157974">
    <property type="component" value="Unassembled WGS sequence"/>
</dbReference>
<proteinExistence type="predicted"/>
<evidence type="ECO:0000313" key="1">
    <source>
        <dbReference type="EMBL" id="KAJ8902570.1"/>
    </source>
</evidence>
<comment type="caution">
    <text evidence="1">The sequence shown here is derived from an EMBL/GenBank/DDBJ whole genome shotgun (WGS) entry which is preliminary data.</text>
</comment>
<keyword evidence="2" id="KW-1185">Reference proteome</keyword>